<dbReference type="InterPro" id="IPR008258">
    <property type="entry name" value="Transglycosylase_SLT_dom_1"/>
</dbReference>
<dbReference type="CDD" id="cd16896">
    <property type="entry name" value="LT_Slt70-like"/>
    <property type="match status" value="1"/>
</dbReference>
<dbReference type="PANTHER" id="PTHR37423:SF2">
    <property type="entry name" value="MEMBRANE-BOUND LYTIC MUREIN TRANSGLYCOSYLASE C"/>
    <property type="match status" value="1"/>
</dbReference>
<accession>C0GKJ2</accession>
<comment type="similarity">
    <text evidence="1">Belongs to the transglycosylase Slt family.</text>
</comment>
<dbReference type="GO" id="GO:0000270">
    <property type="term" value="P:peptidoglycan metabolic process"/>
    <property type="evidence" value="ECO:0007669"/>
    <property type="project" value="InterPro"/>
</dbReference>
<dbReference type="Pfam" id="PF01464">
    <property type="entry name" value="SLT"/>
    <property type="match status" value="1"/>
</dbReference>
<proteinExistence type="inferred from homology"/>
<feature type="domain" description="Transglycosylase SLT" evidence="2">
    <location>
        <begin position="42"/>
        <end position="154"/>
    </location>
</feature>
<dbReference type="InterPro" id="IPR000189">
    <property type="entry name" value="Transglyc_AS"/>
</dbReference>
<dbReference type="STRING" id="555088.DealDRAFT_3001"/>
<dbReference type="RefSeq" id="WP_008518959.1">
    <property type="nucleotide sequence ID" value="NZ_ACJM01000024.1"/>
</dbReference>
<dbReference type="GO" id="GO:0008933">
    <property type="term" value="F:peptidoglycan lytic transglycosylase activity"/>
    <property type="evidence" value="ECO:0007669"/>
    <property type="project" value="InterPro"/>
</dbReference>
<sequence>MTQNIKWLRMLFVILVFLLLIAAVMRTPQFRRLSYPYAYREIIEEYAAEYRVDPLLVAAVIREESKFNADAVSRKGALGLMQLMPSTAQWIAPQVGIINLTDEMLLDPEINIQLGTWYLANLAKEFDGRHELVIASYNAGRGKVASWLRDDVWTGRYEDREQIPFGETRIFLQRVIGSYRNYQELYR</sequence>
<evidence type="ECO:0000256" key="1">
    <source>
        <dbReference type="ARBA" id="ARBA00007734"/>
    </source>
</evidence>
<dbReference type="InterPro" id="IPR023346">
    <property type="entry name" value="Lysozyme-like_dom_sf"/>
</dbReference>
<organism evidence="3 4">
    <name type="scientific">Dethiobacter alkaliphilus AHT 1</name>
    <dbReference type="NCBI Taxonomy" id="555088"/>
    <lineage>
        <taxon>Bacteria</taxon>
        <taxon>Bacillati</taxon>
        <taxon>Bacillota</taxon>
        <taxon>Dethiobacteria</taxon>
        <taxon>Dethiobacterales</taxon>
        <taxon>Dethiobacteraceae</taxon>
        <taxon>Dethiobacter</taxon>
    </lineage>
</organism>
<evidence type="ECO:0000259" key="2">
    <source>
        <dbReference type="Pfam" id="PF01464"/>
    </source>
</evidence>
<comment type="caution">
    <text evidence="3">The sequence shown here is derived from an EMBL/GenBank/DDBJ whole genome shotgun (WGS) entry which is preliminary data.</text>
</comment>
<dbReference type="Gene3D" id="1.10.530.10">
    <property type="match status" value="1"/>
</dbReference>
<evidence type="ECO:0000313" key="3">
    <source>
        <dbReference type="EMBL" id="EEG76159.1"/>
    </source>
</evidence>
<gene>
    <name evidence="3" type="ORF">DealDRAFT_3001</name>
</gene>
<protein>
    <submittedName>
        <fullName evidence="3">Lytic transglycosylase catalytic</fullName>
    </submittedName>
</protein>
<dbReference type="PROSITE" id="PS00922">
    <property type="entry name" value="TRANSGLYCOSYLASE"/>
    <property type="match status" value="1"/>
</dbReference>
<dbReference type="SUPFAM" id="SSF53955">
    <property type="entry name" value="Lysozyme-like"/>
    <property type="match status" value="1"/>
</dbReference>
<dbReference type="AlphaFoldDB" id="C0GKJ2"/>
<dbReference type="Proteomes" id="UP000006443">
    <property type="component" value="Unassembled WGS sequence"/>
</dbReference>
<name>C0GKJ2_DETAL</name>
<dbReference type="PANTHER" id="PTHR37423">
    <property type="entry name" value="SOLUBLE LYTIC MUREIN TRANSGLYCOSYLASE-RELATED"/>
    <property type="match status" value="1"/>
</dbReference>
<dbReference type="EMBL" id="ACJM01000024">
    <property type="protein sequence ID" value="EEG76159.1"/>
    <property type="molecule type" value="Genomic_DNA"/>
</dbReference>
<evidence type="ECO:0000313" key="4">
    <source>
        <dbReference type="Proteomes" id="UP000006443"/>
    </source>
</evidence>
<keyword evidence="4" id="KW-1185">Reference proteome</keyword>
<reference evidence="3 4" key="1">
    <citation type="submission" date="2009-02" db="EMBL/GenBank/DDBJ databases">
        <title>Sequencing of the draft genome and assembly of Dethiobacter alkaliphilus AHT 1.</title>
        <authorList>
            <consortium name="US DOE Joint Genome Institute (JGI-PGF)"/>
            <person name="Lucas S."/>
            <person name="Copeland A."/>
            <person name="Lapidus A."/>
            <person name="Glavina del Rio T."/>
            <person name="Dalin E."/>
            <person name="Tice H."/>
            <person name="Bruce D."/>
            <person name="Goodwin L."/>
            <person name="Pitluck S."/>
            <person name="Larimer F."/>
            <person name="Land M.L."/>
            <person name="Hauser L."/>
            <person name="Muyzer G."/>
        </authorList>
    </citation>
    <scope>NUCLEOTIDE SEQUENCE [LARGE SCALE GENOMIC DNA]</scope>
    <source>
        <strain evidence="3 4">AHT 1</strain>
    </source>
</reference>
<dbReference type="OrthoDB" id="9815002at2"/>
<dbReference type="eggNOG" id="COG0741">
    <property type="taxonomic scope" value="Bacteria"/>
</dbReference>
<dbReference type="GO" id="GO:0016020">
    <property type="term" value="C:membrane"/>
    <property type="evidence" value="ECO:0007669"/>
    <property type="project" value="InterPro"/>
</dbReference>